<dbReference type="PANTHER" id="PTHR42032">
    <property type="entry name" value="YALI0E30679P"/>
    <property type="match status" value="1"/>
</dbReference>
<feature type="transmembrane region" description="Helical" evidence="3">
    <location>
        <begin position="114"/>
        <end position="136"/>
    </location>
</feature>
<keyword evidence="3" id="KW-0812">Transmembrane</keyword>
<dbReference type="PANTHER" id="PTHR42032:SF1">
    <property type="entry name" value="YALI0E30679P"/>
    <property type="match status" value="1"/>
</dbReference>
<feature type="region of interest" description="Disordered" evidence="2">
    <location>
        <begin position="440"/>
        <end position="466"/>
    </location>
</feature>
<evidence type="ECO:0000256" key="2">
    <source>
        <dbReference type="SAM" id="MobiDB-lite"/>
    </source>
</evidence>
<feature type="region of interest" description="Disordered" evidence="2">
    <location>
        <begin position="165"/>
        <end position="195"/>
    </location>
</feature>
<dbReference type="EMBL" id="JAWDJX010000014">
    <property type="protein sequence ID" value="KAK3053828.1"/>
    <property type="molecule type" value="Genomic_DNA"/>
</dbReference>
<evidence type="ECO:0000313" key="5">
    <source>
        <dbReference type="Proteomes" id="UP001271007"/>
    </source>
</evidence>
<feature type="coiled-coil region" evidence="1">
    <location>
        <begin position="334"/>
        <end position="361"/>
    </location>
</feature>
<proteinExistence type="predicted"/>
<evidence type="ECO:0000256" key="3">
    <source>
        <dbReference type="SAM" id="Phobius"/>
    </source>
</evidence>
<evidence type="ECO:0000256" key="1">
    <source>
        <dbReference type="SAM" id="Coils"/>
    </source>
</evidence>
<keyword evidence="5" id="KW-1185">Reference proteome</keyword>
<name>A0AAJ0G8X7_9PEZI</name>
<organism evidence="4 5">
    <name type="scientific">Extremus antarcticus</name>
    <dbReference type="NCBI Taxonomy" id="702011"/>
    <lineage>
        <taxon>Eukaryota</taxon>
        <taxon>Fungi</taxon>
        <taxon>Dikarya</taxon>
        <taxon>Ascomycota</taxon>
        <taxon>Pezizomycotina</taxon>
        <taxon>Dothideomycetes</taxon>
        <taxon>Dothideomycetidae</taxon>
        <taxon>Mycosphaerellales</taxon>
        <taxon>Extremaceae</taxon>
        <taxon>Extremus</taxon>
    </lineage>
</organism>
<dbReference type="AlphaFoldDB" id="A0AAJ0G8X7"/>
<keyword evidence="3" id="KW-1133">Transmembrane helix</keyword>
<feature type="transmembrane region" description="Helical" evidence="3">
    <location>
        <begin position="210"/>
        <end position="230"/>
    </location>
</feature>
<sequence>MADTKPALPQRPTSARSPDPPLTATARQRVPQRQSSTQNLNGSFSPPPGLDRRRSSILSYSSIDGIAQDLINPSTSRARTSQDENEVTHWHSTPLAFAILPAVAGLLFKNGSAFVTDVLLLGLAAIFMNWSIRLPWDWYYAAQMQRRVANLDDFAVDDIETDETAVETGSSAGNSPTHKPDVQCDGEPEGTSTQSSSSLVAAAELRRQELLALLSTFFFPVLAAYLIHIIRFQLSVPSTGLVSDFNLSIFLLAAEIRPCRQLIRLITSRTLHLQRTVTGLDDPFSSGLEEKSTISTLASRLAELEVKLSDHTLVPQSTSLAQKNDVSDLSTELRKRYEPRLEGLERAMRRYEKRSTTLTMQIEQRFTNLDAALQDTLSLAAQAARQSQNRGIGAKLLESVSTLIALPMKVGWGLVMWPVYVLEEAYAKLRAILVGPPPAKMRKAGAARQGPMRDEKAKGVVKKPAR</sequence>
<feature type="compositionally biased region" description="Polar residues" evidence="2">
    <location>
        <begin position="167"/>
        <end position="177"/>
    </location>
</feature>
<keyword evidence="3" id="KW-0472">Membrane</keyword>
<dbReference type="Proteomes" id="UP001271007">
    <property type="component" value="Unassembled WGS sequence"/>
</dbReference>
<feature type="compositionally biased region" description="Polar residues" evidence="2">
    <location>
        <begin position="31"/>
        <end position="44"/>
    </location>
</feature>
<reference evidence="4" key="1">
    <citation type="submission" date="2023-04" db="EMBL/GenBank/DDBJ databases">
        <title>Black Yeasts Isolated from many extreme environments.</title>
        <authorList>
            <person name="Coleine C."/>
            <person name="Stajich J.E."/>
            <person name="Selbmann L."/>
        </authorList>
    </citation>
    <scope>NUCLEOTIDE SEQUENCE</scope>
    <source>
        <strain evidence="4">CCFEE 5312</strain>
    </source>
</reference>
<keyword evidence="1" id="KW-0175">Coiled coil</keyword>
<evidence type="ECO:0000313" key="4">
    <source>
        <dbReference type="EMBL" id="KAK3053828.1"/>
    </source>
</evidence>
<feature type="region of interest" description="Disordered" evidence="2">
    <location>
        <begin position="1"/>
        <end position="52"/>
    </location>
</feature>
<comment type="caution">
    <text evidence="4">The sequence shown here is derived from an EMBL/GenBank/DDBJ whole genome shotgun (WGS) entry which is preliminary data.</text>
</comment>
<accession>A0AAJ0G8X7</accession>
<protein>
    <submittedName>
        <fullName evidence="4">Uncharacterized protein</fullName>
    </submittedName>
</protein>
<gene>
    <name evidence="4" type="ORF">LTR09_005108</name>
</gene>